<organism evidence="2 3">
    <name type="scientific">Candidatus Gottesmanbacteria bacterium RBG_16_43_7</name>
    <dbReference type="NCBI Taxonomy" id="1798373"/>
    <lineage>
        <taxon>Bacteria</taxon>
        <taxon>Candidatus Gottesmaniibacteriota</taxon>
    </lineage>
</organism>
<sequence length="770" mass="87240">MSLFHYYHIFIYLLLCFFPLSVFLALRVIGLPWIVAGVGAVLGTHISTDGLYGLDPSSFLWRGYGLSSQLFAMIWFPLAVAFSFKYLTANTFIPIKTLGNEFLKQLIDILPSSLSTVFDNGKGKMKFSQIAFQAFHDTHMEPTNNAGNKNSAIHNQNLRAADQENVHFPGHWYFWGAVTFTIFTTMGHLGLGVMALLSAAVFAVTDPLIHTLEKHSLSAIRDSLLRSVIRLGFLGLAVIFFLSYWIIPTVLYNNFHNISVWDPIWKFNSYGWKEVLIRFFNGNLFDWGRAPVFTLLTLIGAFTAAFIHRGQGSGVKGQVDSQATLNNNTQYLIHNSYFGFTLLFLFWLVLYFGRTTWGGLIDLIPGMTEFHISRFLVGLHIAGMFAAPIGLYSLALGISYLLFKIISTKKHVKPGHIPQWLTWSIILVTLFLVARPLYTYTIYYNELNDKLIVQGNDNYLRDSPAIDGMMAEIRKLPPARVFAGRGGGWGKNFTLAETQMFMHISTYGIPTALWLPETWSPNSDTEQYFSEDVAKDYDIYNLRWIAAPPSVPPQPFWKVVMTHNSWVIYEAPTSGYFTIGRRNMTVVADKTDLINIVRLWIQSPVPTQKLYPEILFKKPAKPLSWPVPVVEMTDEVTYKNLKTDSGFQNIWAQNPIYAGDPPSVSLIGPEKVDTDMIFETKVEVSPNCSQCLVVLKQTYHPNWRVWINGKPVKTMIVFPFHMGIPMDQPGIHEIKAAYIPHPVKLPLIIIALVTGIIILLGFYKNKRNLK</sequence>
<comment type="caution">
    <text evidence="2">The sequence shown here is derived from an EMBL/GenBank/DDBJ whole genome shotgun (WGS) entry which is preliminary data.</text>
</comment>
<proteinExistence type="predicted"/>
<evidence type="ECO:0000256" key="1">
    <source>
        <dbReference type="SAM" id="Phobius"/>
    </source>
</evidence>
<keyword evidence="1" id="KW-1133">Transmembrane helix</keyword>
<name>A0A1F5Z9Q7_9BACT</name>
<accession>A0A1F5Z9Q7</accession>
<feature type="transmembrane region" description="Helical" evidence="1">
    <location>
        <begin position="66"/>
        <end position="87"/>
    </location>
</feature>
<feature type="transmembrane region" description="Helical" evidence="1">
    <location>
        <begin position="420"/>
        <end position="438"/>
    </location>
</feature>
<feature type="transmembrane region" description="Helical" evidence="1">
    <location>
        <begin position="745"/>
        <end position="763"/>
    </location>
</feature>
<feature type="transmembrane region" description="Helical" evidence="1">
    <location>
        <begin position="33"/>
        <end position="54"/>
    </location>
</feature>
<feature type="transmembrane region" description="Helical" evidence="1">
    <location>
        <begin position="6"/>
        <end position="26"/>
    </location>
</feature>
<feature type="transmembrane region" description="Helical" evidence="1">
    <location>
        <begin position="290"/>
        <end position="310"/>
    </location>
</feature>
<reference evidence="2 3" key="1">
    <citation type="journal article" date="2016" name="Nat. Commun.">
        <title>Thousands of microbial genomes shed light on interconnected biogeochemical processes in an aquifer system.</title>
        <authorList>
            <person name="Anantharaman K."/>
            <person name="Brown C.T."/>
            <person name="Hug L.A."/>
            <person name="Sharon I."/>
            <person name="Castelle C.J."/>
            <person name="Probst A.J."/>
            <person name="Thomas B.C."/>
            <person name="Singh A."/>
            <person name="Wilkins M.J."/>
            <person name="Karaoz U."/>
            <person name="Brodie E.L."/>
            <person name="Williams K.H."/>
            <person name="Hubbard S.S."/>
            <person name="Banfield J.F."/>
        </authorList>
    </citation>
    <scope>NUCLEOTIDE SEQUENCE [LARGE SCALE GENOMIC DNA]</scope>
</reference>
<gene>
    <name evidence="2" type="ORF">A2154_03855</name>
</gene>
<dbReference type="EMBL" id="MFJC01000040">
    <property type="protein sequence ID" value="OGG08897.1"/>
    <property type="molecule type" value="Genomic_DNA"/>
</dbReference>
<feature type="transmembrane region" description="Helical" evidence="1">
    <location>
        <begin position="372"/>
        <end position="399"/>
    </location>
</feature>
<dbReference type="AlphaFoldDB" id="A0A1F5Z9Q7"/>
<keyword evidence="1" id="KW-0812">Transmembrane</keyword>
<protein>
    <submittedName>
        <fullName evidence="2">Uncharacterized protein</fullName>
    </submittedName>
</protein>
<keyword evidence="1" id="KW-0472">Membrane</keyword>
<feature type="transmembrane region" description="Helical" evidence="1">
    <location>
        <begin position="331"/>
        <end position="352"/>
    </location>
</feature>
<dbReference type="Proteomes" id="UP000176854">
    <property type="component" value="Unassembled WGS sequence"/>
</dbReference>
<feature type="transmembrane region" description="Helical" evidence="1">
    <location>
        <begin position="224"/>
        <end position="247"/>
    </location>
</feature>
<evidence type="ECO:0000313" key="2">
    <source>
        <dbReference type="EMBL" id="OGG08897.1"/>
    </source>
</evidence>
<evidence type="ECO:0000313" key="3">
    <source>
        <dbReference type="Proteomes" id="UP000176854"/>
    </source>
</evidence>